<keyword evidence="6 19" id="KW-0812">Transmembrane</keyword>
<comment type="cofactor">
    <cofactor evidence="18">
        <name>Mg(2+)</name>
        <dbReference type="ChEBI" id="CHEBI:18420"/>
    </cofactor>
    <text evidence="18">Mn(2+), Zn(2+), Cd(2+) and Co(2+) support activity to lesser extents.</text>
</comment>
<dbReference type="Pfam" id="PF01219">
    <property type="entry name" value="DAGK_prokar"/>
    <property type="match status" value="1"/>
</dbReference>
<feature type="transmembrane region" description="Helical" evidence="19">
    <location>
        <begin position="94"/>
        <end position="115"/>
    </location>
</feature>
<keyword evidence="14" id="KW-1208">Phospholipid metabolism</keyword>
<dbReference type="PROSITE" id="PS01069">
    <property type="entry name" value="DAGK_PROKAR"/>
    <property type="match status" value="1"/>
</dbReference>
<accession>M2P7D7</accession>
<evidence type="ECO:0000256" key="6">
    <source>
        <dbReference type="ARBA" id="ARBA00022692"/>
    </source>
</evidence>
<evidence type="ECO:0000256" key="10">
    <source>
        <dbReference type="ARBA" id="ARBA00022989"/>
    </source>
</evidence>
<dbReference type="eggNOG" id="COG0818">
    <property type="taxonomic scope" value="Bacteria"/>
</dbReference>
<evidence type="ECO:0000256" key="18">
    <source>
        <dbReference type="PIRSR" id="PIRSR600829-4"/>
    </source>
</evidence>
<keyword evidence="21" id="KW-1185">Reference proteome</keyword>
<protein>
    <recommendedName>
        <fullName evidence="22">Diacylglycerol kinase</fullName>
    </recommendedName>
</protein>
<evidence type="ECO:0000313" key="20">
    <source>
        <dbReference type="EMBL" id="EMD16217.1"/>
    </source>
</evidence>
<evidence type="ECO:0000256" key="19">
    <source>
        <dbReference type="SAM" id="Phobius"/>
    </source>
</evidence>
<evidence type="ECO:0000256" key="2">
    <source>
        <dbReference type="ARBA" id="ARBA00005967"/>
    </source>
</evidence>
<comment type="subcellular location">
    <subcellularLocation>
        <location evidence="1">Cell membrane</location>
        <topology evidence="1">Multi-pass membrane protein</topology>
    </subcellularLocation>
</comment>
<reference evidence="20 21" key="1">
    <citation type="submission" date="2013-02" db="EMBL/GenBank/DDBJ databases">
        <title>The Genome Sequence of Lactobacillus catenaformis F0143.</title>
        <authorList>
            <consortium name="The Broad Institute Genome Sequencing Platform"/>
            <person name="Earl A."/>
            <person name="Ward D."/>
            <person name="Feldgarden M."/>
            <person name="Gevers D."/>
            <person name="Izard J."/>
            <person name="Blanton J.M."/>
            <person name="Mathney J."/>
            <person name="Dewhirst F.E."/>
            <person name="Young S.K."/>
            <person name="Zeng Q."/>
            <person name="Gargeya S."/>
            <person name="Fitzgerald M."/>
            <person name="Haas B."/>
            <person name="Abouelleil A."/>
            <person name="Alvarado L."/>
            <person name="Arachchi H.M."/>
            <person name="Berlin A."/>
            <person name="Chapman S.B."/>
            <person name="Gearin G."/>
            <person name="Goldberg J."/>
            <person name="Griggs A."/>
            <person name="Gujja S."/>
            <person name="Hansen M."/>
            <person name="Heiman D."/>
            <person name="Howarth C."/>
            <person name="Larimer J."/>
            <person name="Lui A."/>
            <person name="MacDonald P.J.P."/>
            <person name="McCowen C."/>
            <person name="Montmayeur A."/>
            <person name="Murphy C."/>
            <person name="Neiman D."/>
            <person name="Pearson M."/>
            <person name="Priest M."/>
            <person name="Roberts A."/>
            <person name="Saif S."/>
            <person name="Shea T."/>
            <person name="Sisk P."/>
            <person name="Stolte C."/>
            <person name="Sykes S."/>
            <person name="Wortman J."/>
            <person name="Nusbaum C."/>
            <person name="Birren B."/>
        </authorList>
    </citation>
    <scope>NUCLEOTIDE SEQUENCE [LARGE SCALE GENOMIC DNA]</scope>
    <source>
        <strain evidence="20 21">OT 569</strain>
    </source>
</reference>
<evidence type="ECO:0000256" key="17">
    <source>
        <dbReference type="PIRSR" id="PIRSR600829-3"/>
    </source>
</evidence>
<keyword evidence="5" id="KW-0808">Transferase</keyword>
<dbReference type="InterPro" id="IPR033717">
    <property type="entry name" value="UDPK"/>
</dbReference>
<dbReference type="CDD" id="cd14265">
    <property type="entry name" value="UDPK_IM_like"/>
    <property type="match status" value="1"/>
</dbReference>
<feature type="binding site" evidence="17">
    <location>
        <position position="11"/>
    </location>
    <ligand>
        <name>ATP</name>
        <dbReference type="ChEBI" id="CHEBI:30616"/>
    </ligand>
</feature>
<comment type="caution">
    <text evidence="20">The sequence shown here is derived from an EMBL/GenBank/DDBJ whole genome shotgun (WGS) entry which is preliminary data.</text>
</comment>
<keyword evidence="10 19" id="KW-1133">Transmembrane helix</keyword>
<keyword evidence="8" id="KW-0418">Kinase</keyword>
<dbReference type="GO" id="GO:0005886">
    <property type="term" value="C:plasma membrane"/>
    <property type="evidence" value="ECO:0007669"/>
    <property type="project" value="UniProtKB-SubCell"/>
</dbReference>
<dbReference type="GO" id="GO:0016301">
    <property type="term" value="F:kinase activity"/>
    <property type="evidence" value="ECO:0007669"/>
    <property type="project" value="UniProtKB-KW"/>
</dbReference>
<keyword evidence="7 17" id="KW-0547">Nucleotide-binding</keyword>
<evidence type="ECO:0000256" key="11">
    <source>
        <dbReference type="ARBA" id="ARBA00023098"/>
    </source>
</evidence>
<keyword evidence="3" id="KW-1003">Cell membrane</keyword>
<feature type="binding site" evidence="16">
    <location>
        <position position="64"/>
    </location>
    <ligand>
        <name>substrate</name>
    </ligand>
</feature>
<dbReference type="OrthoDB" id="9789934at2"/>
<evidence type="ECO:0000256" key="4">
    <source>
        <dbReference type="ARBA" id="ARBA00022516"/>
    </source>
</evidence>
<gene>
    <name evidence="20" type="ORF">HMPREF9943_01620</name>
</gene>
<feature type="binding site" evidence="18">
    <location>
        <position position="71"/>
    </location>
    <ligand>
        <name>a divalent metal cation</name>
        <dbReference type="ChEBI" id="CHEBI:60240"/>
    </ligand>
</feature>
<evidence type="ECO:0008006" key="22">
    <source>
        <dbReference type="Google" id="ProtNLM"/>
    </source>
</evidence>
<dbReference type="InterPro" id="IPR000829">
    <property type="entry name" value="DAGK"/>
</dbReference>
<keyword evidence="12 19" id="KW-0472">Membrane</keyword>
<dbReference type="PATRIC" id="fig|999415.3.peg.1648"/>
<feature type="binding site" evidence="18">
    <location>
        <position position="23"/>
    </location>
    <ligand>
        <name>a divalent metal cation</name>
        <dbReference type="ChEBI" id="CHEBI:60240"/>
    </ligand>
</feature>
<comment type="similarity">
    <text evidence="2">Belongs to the bacterial diacylglycerol kinase family.</text>
</comment>
<dbReference type="GO" id="GO:0005524">
    <property type="term" value="F:ATP binding"/>
    <property type="evidence" value="ECO:0007669"/>
    <property type="project" value="UniProtKB-KW"/>
</dbReference>
<keyword evidence="13" id="KW-0594">Phospholipid biosynthesis</keyword>
<evidence type="ECO:0000256" key="8">
    <source>
        <dbReference type="ARBA" id="ARBA00022777"/>
    </source>
</evidence>
<evidence type="ECO:0000256" key="12">
    <source>
        <dbReference type="ARBA" id="ARBA00023136"/>
    </source>
</evidence>
<keyword evidence="18" id="KW-0460">Magnesium</keyword>
<dbReference type="STRING" id="999415.HMPREF9943_01620"/>
<sequence>MKGPLYKSFYYAFNGIGETFRRERNFKIHIIFMVAVIICGIYFQIKMYEWLICFLLFALVLSLEIVNTSIEAIVDLASPDYHPLAKTAKDCSAGAVLVSAIFAAVIGLIIFIPYIL</sequence>
<dbReference type="BioCyc" id="ECAT999415-HMP:GTTI-1681-MONOMER"/>
<evidence type="ECO:0000256" key="13">
    <source>
        <dbReference type="ARBA" id="ARBA00023209"/>
    </source>
</evidence>
<feature type="active site" description="Proton acceptor" evidence="15">
    <location>
        <position position="64"/>
    </location>
</feature>
<dbReference type="EMBL" id="AGEJ01000024">
    <property type="protein sequence ID" value="EMD16217.1"/>
    <property type="molecule type" value="Genomic_DNA"/>
</dbReference>
<dbReference type="InterPro" id="IPR036945">
    <property type="entry name" value="DAGK_sf"/>
</dbReference>
<evidence type="ECO:0000256" key="9">
    <source>
        <dbReference type="ARBA" id="ARBA00022840"/>
    </source>
</evidence>
<keyword evidence="4" id="KW-0444">Lipid biosynthesis</keyword>
<evidence type="ECO:0000256" key="15">
    <source>
        <dbReference type="PIRSR" id="PIRSR600829-1"/>
    </source>
</evidence>
<keyword evidence="11" id="KW-0443">Lipid metabolism</keyword>
<feature type="binding site" evidence="17">
    <location>
        <position position="23"/>
    </location>
    <ligand>
        <name>ATP</name>
        <dbReference type="ChEBI" id="CHEBI:30616"/>
    </ligand>
</feature>
<feature type="transmembrane region" description="Helical" evidence="19">
    <location>
        <begin position="26"/>
        <end position="43"/>
    </location>
</feature>
<dbReference type="PANTHER" id="PTHR34299:SF1">
    <property type="entry name" value="DIACYLGLYCEROL KINASE"/>
    <property type="match status" value="1"/>
</dbReference>
<feature type="transmembrane region" description="Helical" evidence="19">
    <location>
        <begin position="50"/>
        <end position="74"/>
    </location>
</feature>
<name>M2P7D7_9FIRM</name>
<feature type="binding site" evidence="17">
    <location>
        <position position="71"/>
    </location>
    <ligand>
        <name>ATP</name>
        <dbReference type="ChEBI" id="CHEBI:30616"/>
    </ligand>
</feature>
<dbReference type="Gene3D" id="1.10.287.3610">
    <property type="match status" value="1"/>
</dbReference>
<organism evidence="20 21">
    <name type="scientific">Eggerthia catenaformis OT 569 = DSM 20559</name>
    <dbReference type="NCBI Taxonomy" id="999415"/>
    <lineage>
        <taxon>Bacteria</taxon>
        <taxon>Bacillati</taxon>
        <taxon>Bacillota</taxon>
        <taxon>Erysipelotrichia</taxon>
        <taxon>Erysipelotrichales</taxon>
        <taxon>Coprobacillaceae</taxon>
        <taxon>Eggerthia</taxon>
    </lineage>
</organism>
<dbReference type="RefSeq" id="WP_004803898.1">
    <property type="nucleotide sequence ID" value="NZ_KB446649.1"/>
</dbReference>
<dbReference type="AlphaFoldDB" id="M2P7D7"/>
<evidence type="ECO:0000313" key="21">
    <source>
        <dbReference type="Proteomes" id="UP000011758"/>
    </source>
</evidence>
<proteinExistence type="inferred from homology"/>
<dbReference type="GO" id="GO:0046872">
    <property type="term" value="F:metal ion binding"/>
    <property type="evidence" value="ECO:0007669"/>
    <property type="project" value="UniProtKB-KW"/>
</dbReference>
<keyword evidence="9 17" id="KW-0067">ATP-binding</keyword>
<keyword evidence="18" id="KW-0479">Metal-binding</keyword>
<evidence type="ECO:0000256" key="14">
    <source>
        <dbReference type="ARBA" id="ARBA00023264"/>
    </source>
</evidence>
<dbReference type="PANTHER" id="PTHR34299">
    <property type="entry name" value="DIACYLGLYCEROL KINASE"/>
    <property type="match status" value="1"/>
</dbReference>
<feature type="binding site" evidence="17">
    <location>
        <begin position="89"/>
        <end position="90"/>
    </location>
    <ligand>
        <name>ATP</name>
        <dbReference type="ChEBI" id="CHEBI:30616"/>
    </ligand>
</feature>
<dbReference type="GO" id="GO:0008654">
    <property type="term" value="P:phospholipid biosynthetic process"/>
    <property type="evidence" value="ECO:0007669"/>
    <property type="project" value="UniProtKB-KW"/>
</dbReference>
<evidence type="ECO:0000256" key="16">
    <source>
        <dbReference type="PIRSR" id="PIRSR600829-2"/>
    </source>
</evidence>
<dbReference type="Proteomes" id="UP000011758">
    <property type="component" value="Unassembled WGS sequence"/>
</dbReference>
<evidence type="ECO:0000256" key="7">
    <source>
        <dbReference type="ARBA" id="ARBA00022741"/>
    </source>
</evidence>
<evidence type="ECO:0000256" key="5">
    <source>
        <dbReference type="ARBA" id="ARBA00022679"/>
    </source>
</evidence>
<evidence type="ECO:0000256" key="3">
    <source>
        <dbReference type="ARBA" id="ARBA00022475"/>
    </source>
</evidence>
<evidence type="ECO:0000256" key="1">
    <source>
        <dbReference type="ARBA" id="ARBA00004651"/>
    </source>
</evidence>